<dbReference type="InterPro" id="IPR052032">
    <property type="entry name" value="ATP-dep_AA_Ligase"/>
</dbReference>
<proteinExistence type="predicted"/>
<feature type="compositionally biased region" description="Low complexity" evidence="5">
    <location>
        <begin position="73"/>
        <end position="91"/>
    </location>
</feature>
<keyword evidence="3 4" id="KW-0067">ATP-binding</keyword>
<protein>
    <submittedName>
        <fullName evidence="7">ATP-grasp domain-containing protein</fullName>
    </submittedName>
</protein>
<dbReference type="AlphaFoldDB" id="A0A5M6IAG9"/>
<feature type="domain" description="ATP-grasp" evidence="6">
    <location>
        <begin position="221"/>
        <end position="407"/>
    </location>
</feature>
<evidence type="ECO:0000313" key="7">
    <source>
        <dbReference type="EMBL" id="KAA5605260.1"/>
    </source>
</evidence>
<feature type="compositionally biased region" description="Polar residues" evidence="5">
    <location>
        <begin position="1"/>
        <end position="11"/>
    </location>
</feature>
<organism evidence="7 8">
    <name type="scientific">Roseospira marina</name>
    <dbReference type="NCBI Taxonomy" id="140057"/>
    <lineage>
        <taxon>Bacteria</taxon>
        <taxon>Pseudomonadati</taxon>
        <taxon>Pseudomonadota</taxon>
        <taxon>Alphaproteobacteria</taxon>
        <taxon>Rhodospirillales</taxon>
        <taxon>Rhodospirillaceae</taxon>
        <taxon>Roseospira</taxon>
    </lineage>
</organism>
<evidence type="ECO:0000256" key="5">
    <source>
        <dbReference type="SAM" id="MobiDB-lite"/>
    </source>
</evidence>
<dbReference type="Gene3D" id="3.30.470.20">
    <property type="entry name" value="ATP-grasp fold, B domain"/>
    <property type="match status" value="1"/>
</dbReference>
<dbReference type="PANTHER" id="PTHR43585">
    <property type="entry name" value="FUMIPYRROLE BIOSYNTHESIS PROTEIN C"/>
    <property type="match status" value="1"/>
</dbReference>
<dbReference type="InterPro" id="IPR005479">
    <property type="entry name" value="CPAse_ATP-bd"/>
</dbReference>
<dbReference type="InterPro" id="IPR011761">
    <property type="entry name" value="ATP-grasp"/>
</dbReference>
<evidence type="ECO:0000256" key="2">
    <source>
        <dbReference type="ARBA" id="ARBA00022741"/>
    </source>
</evidence>
<dbReference type="GO" id="GO:0005524">
    <property type="term" value="F:ATP binding"/>
    <property type="evidence" value="ECO:0007669"/>
    <property type="project" value="UniProtKB-UniRule"/>
</dbReference>
<sequence length="532" mass="57615">MRSGRCSTTARPGSKPTAPRPAPSRICTPPSAPRCPVRAARYSARHLRDRPEPVMEPRRDPRVCPETKGRIMTQDTPTTTTPETSTQGGESAADTATPAERVIVTHGRSLMALAVARSLGRRGIEVIGCDDSPMMALSFSRYVAHTFLHAPKVEDEAAYLDSLIEAVRTEVPDDGRPTVLMPIHEDTTAIARAADRFPPWVRVAAPDVALIDQVFPKDRLARTVERLGVAAPPTRMVEDAASARAAGDAIGYPVFVKPPAATGGRGIAKVDAAEDMDAAFDEARRLDPDRPILVQGLAPGEDYCLTALYQDGVMRAHMAYRNLETFPGAGGFGVLRETVAPGPMPAAADALLSELRWTGVVQLDFRWSGAADDRPHLIEVNPRFWGGLFQSIESGLDYPWLLYRLTVDGAVPEPPPVELGQRTKVPLLWILGAVEDLAEDTGRFDALESAWQDARARARDGAWGKAAGTLGTALSEGLLPTTARERLVARWRNAASARPELFTADDPMAGLGLLYTVGYMIRNGRLPEELSR</sequence>
<evidence type="ECO:0000256" key="4">
    <source>
        <dbReference type="PROSITE-ProRule" id="PRU00409"/>
    </source>
</evidence>
<dbReference type="Proteomes" id="UP000324065">
    <property type="component" value="Unassembled WGS sequence"/>
</dbReference>
<accession>A0A5M6IAG9</accession>
<dbReference type="SUPFAM" id="SSF56059">
    <property type="entry name" value="Glutathione synthetase ATP-binding domain-like"/>
    <property type="match status" value="1"/>
</dbReference>
<gene>
    <name evidence="7" type="ORF">F1188_11870</name>
</gene>
<dbReference type="Gene3D" id="3.30.1490.20">
    <property type="entry name" value="ATP-grasp fold, A domain"/>
    <property type="match status" value="1"/>
</dbReference>
<evidence type="ECO:0000259" key="6">
    <source>
        <dbReference type="PROSITE" id="PS50975"/>
    </source>
</evidence>
<evidence type="ECO:0000256" key="3">
    <source>
        <dbReference type="ARBA" id="ARBA00022840"/>
    </source>
</evidence>
<dbReference type="OrthoDB" id="7625478at2"/>
<keyword evidence="1" id="KW-0436">Ligase</keyword>
<dbReference type="Pfam" id="PF15632">
    <property type="entry name" value="ATPgrasp_Ter"/>
    <property type="match status" value="1"/>
</dbReference>
<keyword evidence="8" id="KW-1185">Reference proteome</keyword>
<feature type="compositionally biased region" description="Basic and acidic residues" evidence="5">
    <location>
        <begin position="49"/>
        <end position="69"/>
    </location>
</feature>
<comment type="caution">
    <text evidence="7">The sequence shown here is derived from an EMBL/GenBank/DDBJ whole genome shotgun (WGS) entry which is preliminary data.</text>
</comment>
<dbReference type="PROSITE" id="PS50975">
    <property type="entry name" value="ATP_GRASP"/>
    <property type="match status" value="1"/>
</dbReference>
<dbReference type="Pfam" id="PF02786">
    <property type="entry name" value="CPSase_L_D2"/>
    <property type="match status" value="1"/>
</dbReference>
<reference evidence="7 8" key="1">
    <citation type="submission" date="2019-09" db="EMBL/GenBank/DDBJ databases">
        <title>Genome sequence of Roseospira marina, one of the more divergent members of the non-sulfur purple photosynthetic bacterial family, the Rhodospirillaceae.</title>
        <authorList>
            <person name="Meyer T."/>
            <person name="Kyndt J."/>
        </authorList>
    </citation>
    <scope>NUCLEOTIDE SEQUENCE [LARGE SCALE GENOMIC DNA]</scope>
    <source>
        <strain evidence="7 8">DSM 15113</strain>
    </source>
</reference>
<dbReference type="InterPro" id="IPR013815">
    <property type="entry name" value="ATP_grasp_subdomain_1"/>
</dbReference>
<dbReference type="GO" id="GO:0016874">
    <property type="term" value="F:ligase activity"/>
    <property type="evidence" value="ECO:0007669"/>
    <property type="project" value="UniProtKB-KW"/>
</dbReference>
<name>A0A5M6IAG9_9PROT</name>
<evidence type="ECO:0000256" key="1">
    <source>
        <dbReference type="ARBA" id="ARBA00022598"/>
    </source>
</evidence>
<dbReference type="Gene3D" id="3.40.50.20">
    <property type="match status" value="1"/>
</dbReference>
<dbReference type="PANTHER" id="PTHR43585:SF2">
    <property type="entry name" value="ATP-GRASP ENZYME FSQD"/>
    <property type="match status" value="1"/>
</dbReference>
<keyword evidence="2 4" id="KW-0547">Nucleotide-binding</keyword>
<dbReference type="EMBL" id="VWPJ01000010">
    <property type="protein sequence ID" value="KAA5605260.1"/>
    <property type="molecule type" value="Genomic_DNA"/>
</dbReference>
<feature type="region of interest" description="Disordered" evidence="5">
    <location>
        <begin position="1"/>
        <end position="97"/>
    </location>
</feature>
<evidence type="ECO:0000313" key="8">
    <source>
        <dbReference type="Proteomes" id="UP000324065"/>
    </source>
</evidence>
<dbReference type="GO" id="GO:0046872">
    <property type="term" value="F:metal ion binding"/>
    <property type="evidence" value="ECO:0007669"/>
    <property type="project" value="InterPro"/>
</dbReference>